<reference evidence="11" key="1">
    <citation type="journal article" date="2019" name="Int. J. Syst. Evol. Microbiol.">
        <title>The Global Catalogue of Microorganisms (GCM) 10K type strain sequencing project: providing services to taxonomists for standard genome sequencing and annotation.</title>
        <authorList>
            <consortium name="The Broad Institute Genomics Platform"/>
            <consortium name="The Broad Institute Genome Sequencing Center for Infectious Disease"/>
            <person name="Wu L."/>
            <person name="Ma J."/>
        </authorList>
    </citation>
    <scope>NUCLEOTIDE SEQUENCE [LARGE SCALE GENOMIC DNA]</scope>
    <source>
        <strain evidence="11">KCTC 22280</strain>
    </source>
</reference>
<keyword evidence="11" id="KW-1185">Reference proteome</keyword>
<dbReference type="InterPro" id="IPR028883">
    <property type="entry name" value="tRNA_aden_deaminase"/>
</dbReference>
<evidence type="ECO:0000256" key="2">
    <source>
        <dbReference type="ARBA" id="ARBA00011738"/>
    </source>
</evidence>
<dbReference type="NCBIfam" id="NF008113">
    <property type="entry name" value="PRK10860.1"/>
    <property type="match status" value="1"/>
</dbReference>
<dbReference type="PROSITE" id="PS51747">
    <property type="entry name" value="CYT_DCMP_DEAMINASES_2"/>
    <property type="match status" value="1"/>
</dbReference>
<dbReference type="Pfam" id="PF00383">
    <property type="entry name" value="dCMP_cyt_deam_1"/>
    <property type="match status" value="1"/>
</dbReference>
<feature type="domain" description="CMP/dCMP-type deaminase" evidence="9">
    <location>
        <begin position="11"/>
        <end position="120"/>
    </location>
</feature>
<evidence type="ECO:0000313" key="11">
    <source>
        <dbReference type="Proteomes" id="UP000601597"/>
    </source>
</evidence>
<dbReference type="PROSITE" id="PS00903">
    <property type="entry name" value="CYT_DCMP_DEAMINASES_1"/>
    <property type="match status" value="1"/>
</dbReference>
<comment type="cofactor">
    <cofactor evidence="8">
        <name>Zn(2+)</name>
        <dbReference type="ChEBI" id="CHEBI:29105"/>
    </cofactor>
    <text evidence="8">Binds 1 zinc ion per subunit.</text>
</comment>
<evidence type="ECO:0000313" key="10">
    <source>
        <dbReference type="EMBL" id="GGY85124.1"/>
    </source>
</evidence>
<keyword evidence="4 8" id="KW-0479">Metal-binding</keyword>
<comment type="subunit">
    <text evidence="2 8">Homodimer.</text>
</comment>
<comment type="caution">
    <text evidence="10">The sequence shown here is derived from an EMBL/GenBank/DDBJ whole genome shotgun (WGS) entry which is preliminary data.</text>
</comment>
<dbReference type="InterPro" id="IPR002125">
    <property type="entry name" value="CMP_dCMP_dom"/>
</dbReference>
<dbReference type="Gene3D" id="3.40.140.10">
    <property type="entry name" value="Cytidine Deaminase, domain 2"/>
    <property type="match status" value="1"/>
</dbReference>
<feature type="binding site" evidence="8">
    <location>
        <position position="62"/>
    </location>
    <ligand>
        <name>Zn(2+)</name>
        <dbReference type="ChEBI" id="CHEBI:29105"/>
        <note>catalytic</note>
    </ligand>
</feature>
<dbReference type="SUPFAM" id="SSF53927">
    <property type="entry name" value="Cytidine deaminase-like"/>
    <property type="match status" value="1"/>
</dbReference>
<dbReference type="InterPro" id="IPR016193">
    <property type="entry name" value="Cytidine_deaminase-like"/>
</dbReference>
<dbReference type="PANTHER" id="PTHR11079:SF202">
    <property type="entry name" value="TRNA-SPECIFIC ADENOSINE DEAMINASE"/>
    <property type="match status" value="1"/>
</dbReference>
<feature type="active site" description="Proton donor" evidence="8">
    <location>
        <position position="64"/>
    </location>
</feature>
<keyword evidence="5 8" id="KW-0378">Hydrolase</keyword>
<dbReference type="HAMAP" id="MF_00972">
    <property type="entry name" value="tRNA_aden_deaminase"/>
    <property type="match status" value="1"/>
</dbReference>
<dbReference type="InterPro" id="IPR016192">
    <property type="entry name" value="APOBEC/CMP_deaminase_Zn-bd"/>
</dbReference>
<comment type="catalytic activity">
    <reaction evidence="7 8">
        <text>adenosine(34) in tRNA + H2O + H(+) = inosine(34) in tRNA + NH4(+)</text>
        <dbReference type="Rhea" id="RHEA:43168"/>
        <dbReference type="Rhea" id="RHEA-COMP:10373"/>
        <dbReference type="Rhea" id="RHEA-COMP:10374"/>
        <dbReference type="ChEBI" id="CHEBI:15377"/>
        <dbReference type="ChEBI" id="CHEBI:15378"/>
        <dbReference type="ChEBI" id="CHEBI:28938"/>
        <dbReference type="ChEBI" id="CHEBI:74411"/>
        <dbReference type="ChEBI" id="CHEBI:82852"/>
        <dbReference type="EC" id="3.5.4.33"/>
    </reaction>
</comment>
<keyword evidence="3 8" id="KW-0819">tRNA processing</keyword>
<evidence type="ECO:0000256" key="8">
    <source>
        <dbReference type="HAMAP-Rule" id="MF_00972"/>
    </source>
</evidence>
<protein>
    <recommendedName>
        <fullName evidence="8">tRNA-specific adenosine deaminase</fullName>
        <ecNumber evidence="8">3.5.4.33</ecNumber>
    </recommendedName>
</protein>
<dbReference type="EMBL" id="BMXV01000010">
    <property type="protein sequence ID" value="GGY85124.1"/>
    <property type="molecule type" value="Genomic_DNA"/>
</dbReference>
<evidence type="ECO:0000256" key="4">
    <source>
        <dbReference type="ARBA" id="ARBA00022723"/>
    </source>
</evidence>
<accession>A0ABQ3B8R9</accession>
<dbReference type="CDD" id="cd01285">
    <property type="entry name" value="nucleoside_deaminase"/>
    <property type="match status" value="1"/>
</dbReference>
<proteinExistence type="inferred from homology"/>
<comment type="similarity">
    <text evidence="1">Belongs to the cytidine and deoxycytidylate deaminase family. ADAT2 subfamily.</text>
</comment>
<evidence type="ECO:0000259" key="9">
    <source>
        <dbReference type="PROSITE" id="PS51747"/>
    </source>
</evidence>
<organism evidence="10 11">
    <name type="scientific">Marinobacter zhanjiangensis</name>
    <dbReference type="NCBI Taxonomy" id="578215"/>
    <lineage>
        <taxon>Bacteria</taxon>
        <taxon>Pseudomonadati</taxon>
        <taxon>Pseudomonadota</taxon>
        <taxon>Gammaproteobacteria</taxon>
        <taxon>Pseudomonadales</taxon>
        <taxon>Marinobacteraceae</taxon>
        <taxon>Marinobacter</taxon>
    </lineage>
</organism>
<dbReference type="Proteomes" id="UP000601597">
    <property type="component" value="Unassembled WGS sequence"/>
</dbReference>
<evidence type="ECO:0000256" key="1">
    <source>
        <dbReference type="ARBA" id="ARBA00010669"/>
    </source>
</evidence>
<sequence length="170" mass="18369">MPDNTVTEQTEDDRLWMKRALELAAQAASHDEVPVGAVVVLDGREVGTGYNAPISSCDPTGHAEIRALRDAAARVGNYRLSGATLYVTLEPCTMCVGALVHSRISRLVYGATEPKGGAVESIRATLEEPHFNWTVATTSGILSAECGQTLTDFFAARREQIRRARNKPQA</sequence>
<gene>
    <name evidence="8 10" type="primary">tadA</name>
    <name evidence="10" type="ORF">GCM10007071_35530</name>
</gene>
<comment type="function">
    <text evidence="8">Catalyzes the deamination of adenosine to inosine at the wobble position 34 of tRNA(Arg2).</text>
</comment>
<evidence type="ECO:0000256" key="7">
    <source>
        <dbReference type="ARBA" id="ARBA00048045"/>
    </source>
</evidence>
<dbReference type="EC" id="3.5.4.33" evidence="8"/>
<name>A0ABQ3B8R9_9GAMM</name>
<feature type="binding site" evidence="8">
    <location>
        <position position="95"/>
    </location>
    <ligand>
        <name>Zn(2+)</name>
        <dbReference type="ChEBI" id="CHEBI:29105"/>
        <note>catalytic</note>
    </ligand>
</feature>
<evidence type="ECO:0000256" key="3">
    <source>
        <dbReference type="ARBA" id="ARBA00022694"/>
    </source>
</evidence>
<dbReference type="PANTHER" id="PTHR11079">
    <property type="entry name" value="CYTOSINE DEAMINASE FAMILY MEMBER"/>
    <property type="match status" value="1"/>
</dbReference>
<evidence type="ECO:0000256" key="5">
    <source>
        <dbReference type="ARBA" id="ARBA00022801"/>
    </source>
</evidence>
<feature type="binding site" evidence="8">
    <location>
        <position position="92"/>
    </location>
    <ligand>
        <name>Zn(2+)</name>
        <dbReference type="ChEBI" id="CHEBI:29105"/>
        <note>catalytic</note>
    </ligand>
</feature>
<keyword evidence="6 8" id="KW-0862">Zinc</keyword>
<evidence type="ECO:0000256" key="6">
    <source>
        <dbReference type="ARBA" id="ARBA00022833"/>
    </source>
</evidence>